<sequence>MLTITQPAHMVTFVSVLGLAYLLSPRNHEMGFKSPLLSFLYLASFAFHFGAQMWMTFVSGKKQMAKSGLLLFFSIPRHSFGQVQRVLFPTYFLINSILSFITLTLFVHFQPFGQLSTRWDSMQVGSQVVCFLVELGTRLYLTPPLLAALSQKLVMEKAARIGQEVGHYNLGRLKNCPHFMKLHRQFRRIHIVIALGNMVAMACTSFHLYHLASQLCYRFHQAAVP</sequence>
<dbReference type="OrthoDB" id="1641132at2759"/>
<name>A0A7R8X936_9CRUS</name>
<evidence type="ECO:0000256" key="2">
    <source>
        <dbReference type="ARBA" id="ARBA00022692"/>
    </source>
</evidence>
<dbReference type="GO" id="GO:0016020">
    <property type="term" value="C:membrane"/>
    <property type="evidence" value="ECO:0007669"/>
    <property type="project" value="UniProtKB-SubCell"/>
</dbReference>
<dbReference type="EMBL" id="CAJPEV010000428">
    <property type="protein sequence ID" value="CAG0885176.1"/>
    <property type="molecule type" value="Genomic_DNA"/>
</dbReference>
<feature type="transmembrane region" description="Helical" evidence="5">
    <location>
        <begin position="36"/>
        <end position="55"/>
    </location>
</feature>
<evidence type="ECO:0000313" key="7">
    <source>
        <dbReference type="EMBL" id="CAD7243417.1"/>
    </source>
</evidence>
<accession>A0A7R8X936</accession>
<evidence type="ECO:0000256" key="4">
    <source>
        <dbReference type="ARBA" id="ARBA00023136"/>
    </source>
</evidence>
<dbReference type="AlphaFoldDB" id="A0A7R8X936"/>
<keyword evidence="8" id="KW-1185">Reference proteome</keyword>
<dbReference type="InterPro" id="IPR025423">
    <property type="entry name" value="TMEM205-like"/>
</dbReference>
<evidence type="ECO:0000256" key="3">
    <source>
        <dbReference type="ARBA" id="ARBA00022989"/>
    </source>
</evidence>
<dbReference type="InterPro" id="IPR053009">
    <property type="entry name" value="Xanthocillin_Biosynth-Assoc"/>
</dbReference>
<evidence type="ECO:0000256" key="5">
    <source>
        <dbReference type="SAM" id="Phobius"/>
    </source>
</evidence>
<comment type="subcellular location">
    <subcellularLocation>
        <location evidence="1">Membrane</location>
    </subcellularLocation>
</comment>
<feature type="transmembrane region" description="Helical" evidence="5">
    <location>
        <begin position="86"/>
        <end position="109"/>
    </location>
</feature>
<evidence type="ECO:0000256" key="1">
    <source>
        <dbReference type="ARBA" id="ARBA00004370"/>
    </source>
</evidence>
<keyword evidence="2 5" id="KW-0812">Transmembrane</keyword>
<dbReference type="Pfam" id="PF13664">
    <property type="entry name" value="DUF4149"/>
    <property type="match status" value="1"/>
</dbReference>
<protein>
    <recommendedName>
        <fullName evidence="6">TMEM205-like domain-containing protein</fullName>
    </recommendedName>
</protein>
<evidence type="ECO:0000313" key="8">
    <source>
        <dbReference type="Proteomes" id="UP000677054"/>
    </source>
</evidence>
<dbReference type="PANTHER" id="PTHR23241:SF102">
    <property type="entry name" value="LD23009P"/>
    <property type="match status" value="1"/>
</dbReference>
<keyword evidence="4 5" id="KW-0472">Membrane</keyword>
<feature type="transmembrane region" description="Helical" evidence="5">
    <location>
        <begin position="6"/>
        <end position="24"/>
    </location>
</feature>
<keyword evidence="3 5" id="KW-1133">Transmembrane helix</keyword>
<feature type="transmembrane region" description="Helical" evidence="5">
    <location>
        <begin position="189"/>
        <end position="209"/>
    </location>
</feature>
<feature type="domain" description="TMEM205-like" evidence="6">
    <location>
        <begin position="44"/>
        <end position="148"/>
    </location>
</feature>
<dbReference type="Proteomes" id="UP000677054">
    <property type="component" value="Unassembled WGS sequence"/>
</dbReference>
<gene>
    <name evidence="7" type="ORF">DSTB1V02_LOCUS3341</name>
</gene>
<reference evidence="7" key="1">
    <citation type="submission" date="2020-11" db="EMBL/GenBank/DDBJ databases">
        <authorList>
            <person name="Tran Van P."/>
        </authorList>
    </citation>
    <scope>NUCLEOTIDE SEQUENCE</scope>
</reference>
<organism evidence="7">
    <name type="scientific">Darwinula stevensoni</name>
    <dbReference type="NCBI Taxonomy" id="69355"/>
    <lineage>
        <taxon>Eukaryota</taxon>
        <taxon>Metazoa</taxon>
        <taxon>Ecdysozoa</taxon>
        <taxon>Arthropoda</taxon>
        <taxon>Crustacea</taxon>
        <taxon>Oligostraca</taxon>
        <taxon>Ostracoda</taxon>
        <taxon>Podocopa</taxon>
        <taxon>Podocopida</taxon>
        <taxon>Darwinulocopina</taxon>
        <taxon>Darwinuloidea</taxon>
        <taxon>Darwinulidae</taxon>
        <taxon>Darwinula</taxon>
    </lineage>
</organism>
<evidence type="ECO:0000259" key="6">
    <source>
        <dbReference type="Pfam" id="PF13664"/>
    </source>
</evidence>
<proteinExistence type="predicted"/>
<dbReference type="PANTHER" id="PTHR23241">
    <property type="entry name" value="LATE EMBRYOGENESIS ABUNDANT PLANTS LEA-RELATED"/>
    <property type="match status" value="1"/>
</dbReference>
<dbReference type="EMBL" id="LR899945">
    <property type="protein sequence ID" value="CAD7243417.1"/>
    <property type="molecule type" value="Genomic_DNA"/>
</dbReference>